<feature type="compositionally biased region" description="Polar residues" evidence="2">
    <location>
        <begin position="68"/>
        <end position="77"/>
    </location>
</feature>
<evidence type="ECO:0000259" key="3">
    <source>
        <dbReference type="PROSITE" id="PS51043"/>
    </source>
</evidence>
<dbReference type="PROSITE" id="PS51043">
    <property type="entry name" value="DDHD"/>
    <property type="match status" value="1"/>
</dbReference>
<dbReference type="GO" id="GO:0046872">
    <property type="term" value="F:metal ion binding"/>
    <property type="evidence" value="ECO:0007669"/>
    <property type="project" value="InterPro"/>
</dbReference>
<evidence type="ECO:0000256" key="1">
    <source>
        <dbReference type="ARBA" id="ARBA00038464"/>
    </source>
</evidence>
<protein>
    <recommendedName>
        <fullName evidence="3">DDHD domain-containing protein</fullName>
    </recommendedName>
</protein>
<dbReference type="InterPro" id="IPR058055">
    <property type="entry name" value="PA-PLA1"/>
</dbReference>
<feature type="domain" description="DDHD" evidence="3">
    <location>
        <begin position="519"/>
        <end position="759"/>
    </location>
</feature>
<dbReference type="InterPro" id="IPR004177">
    <property type="entry name" value="DDHD_dom"/>
</dbReference>
<evidence type="ECO:0000256" key="2">
    <source>
        <dbReference type="SAM" id="MobiDB-lite"/>
    </source>
</evidence>
<dbReference type="EMBL" id="JANPWB010000005">
    <property type="protein sequence ID" value="KAJ1187162.1"/>
    <property type="molecule type" value="Genomic_DNA"/>
</dbReference>
<keyword evidence="5" id="KW-1185">Reference proteome</keyword>
<name>A0AAV7UDN3_PLEWA</name>
<dbReference type="Pfam" id="PF02862">
    <property type="entry name" value="DDHD"/>
    <property type="match status" value="2"/>
</dbReference>
<dbReference type="SMART" id="SM01127">
    <property type="entry name" value="DDHD"/>
    <property type="match status" value="1"/>
</dbReference>
<feature type="compositionally biased region" description="Polar residues" evidence="2">
    <location>
        <begin position="12"/>
        <end position="32"/>
    </location>
</feature>
<dbReference type="GO" id="GO:0005737">
    <property type="term" value="C:cytoplasm"/>
    <property type="evidence" value="ECO:0007669"/>
    <property type="project" value="TreeGrafter"/>
</dbReference>
<comment type="caution">
    <text evidence="4">The sequence shown here is derived from an EMBL/GenBank/DDBJ whole genome shotgun (WGS) entry which is preliminary data.</text>
</comment>
<proteinExistence type="inferred from homology"/>
<reference evidence="4" key="1">
    <citation type="journal article" date="2022" name="bioRxiv">
        <title>Sequencing and chromosome-scale assembly of the giantPleurodeles waltlgenome.</title>
        <authorList>
            <person name="Brown T."/>
            <person name="Elewa A."/>
            <person name="Iarovenko S."/>
            <person name="Subramanian E."/>
            <person name="Araus A.J."/>
            <person name="Petzold A."/>
            <person name="Susuki M."/>
            <person name="Suzuki K.-i.T."/>
            <person name="Hayashi T."/>
            <person name="Toyoda A."/>
            <person name="Oliveira C."/>
            <person name="Osipova E."/>
            <person name="Leigh N.D."/>
            <person name="Simon A."/>
            <person name="Yun M.H."/>
        </authorList>
    </citation>
    <scope>NUCLEOTIDE SEQUENCE</scope>
    <source>
        <strain evidence="4">20211129_DDA</strain>
        <tissue evidence="4">Liver</tissue>
    </source>
</reference>
<dbReference type="PANTHER" id="PTHR23509">
    <property type="entry name" value="PA-PL1 PHOSPHOLIPASE FAMILY"/>
    <property type="match status" value="1"/>
</dbReference>
<dbReference type="GO" id="GO:0004620">
    <property type="term" value="F:phospholipase activity"/>
    <property type="evidence" value="ECO:0007669"/>
    <property type="project" value="TreeGrafter"/>
</dbReference>
<gene>
    <name evidence="4" type="ORF">NDU88_003941</name>
</gene>
<evidence type="ECO:0000313" key="5">
    <source>
        <dbReference type="Proteomes" id="UP001066276"/>
    </source>
</evidence>
<feature type="region of interest" description="Disordered" evidence="2">
    <location>
        <begin position="1"/>
        <end position="101"/>
    </location>
</feature>
<dbReference type="Proteomes" id="UP001066276">
    <property type="component" value="Chromosome 3_1"/>
</dbReference>
<comment type="similarity">
    <text evidence="1">Belongs to the PA-PLA1 family.</text>
</comment>
<feature type="compositionally biased region" description="Basic and acidic residues" evidence="2">
    <location>
        <begin position="50"/>
        <end position="67"/>
    </location>
</feature>
<accession>A0AAV7UDN3</accession>
<feature type="compositionally biased region" description="Basic and acidic residues" evidence="2">
    <location>
        <begin position="1"/>
        <end position="11"/>
    </location>
</feature>
<sequence length="783" mass="88870">MSHPGRNDTEGHTGSSDITETESLVELSTSFSGYGEGEDEELEETVMVQDPRKQATEPAKSEPRQSENYESVAQRSSVGYLRKKPHVPLTGTQGSSSNLSLSDSEDTSLLYQIVTDLGPEELRWFYQENKTWKPFIGYDSLRVELTWRRLWNVRAKLGPESGPVSVEPVPVRSSLYVVDLTERGCYPLYWEESEKTSILRGQWFVDGTWQPLPEDVSDLIEQEHLRTFGGQRLPQTFGDKLSPATDSKYAIHTLKLLHSHVDWHSVDEVYLYSDATTSKIARKVTQKLGFSTSGTRLHRGYVEEASLEDKPPRTTHIVFVVHGIGQMMDQGSIIRNTSMLRDMARKVEEKHFYNNTTDHVEFLPVEWRTKLELDGDTVNSITPQRLSRIRNLLNSSAMDIMYYTSPLYRDELVKGLESELNRLYTLFCTQNPDFSEKGGKVSIVSHSLGCVITYDIMTGWNPVRMCEQFLLMDEGGSEENWASDEERNLIQELYATKQHIQQLQERLVGLKSTWKTHSLKFKVEYFFCLGSPLAVFLALRGIRPGNAGSQEHILPHKICNRIFNIFYPTDPVAYRLEPLILKNYTFISPVQIHLYHTANPIPYRIIKPCYAKPYKEAHTVSTVPDSEAMPSPPLLPTIPKQRLTEPAANIGLVGATGLGRGIEPVFSKLTPTLQTSDTSNIRSEQEDPPAFMFGFTEGARSLPSPINDLLEPPLELEHRIDFELREGLVENSYVSAITSHTAYWSSMDVVLFLLTFLYAEDCADEEVEKSKDTANSYKHSPPF</sequence>
<evidence type="ECO:0000313" key="4">
    <source>
        <dbReference type="EMBL" id="KAJ1187162.1"/>
    </source>
</evidence>
<organism evidence="4 5">
    <name type="scientific">Pleurodeles waltl</name>
    <name type="common">Iberian ribbed newt</name>
    <dbReference type="NCBI Taxonomy" id="8319"/>
    <lineage>
        <taxon>Eukaryota</taxon>
        <taxon>Metazoa</taxon>
        <taxon>Chordata</taxon>
        <taxon>Craniata</taxon>
        <taxon>Vertebrata</taxon>
        <taxon>Euteleostomi</taxon>
        <taxon>Amphibia</taxon>
        <taxon>Batrachia</taxon>
        <taxon>Caudata</taxon>
        <taxon>Salamandroidea</taxon>
        <taxon>Salamandridae</taxon>
        <taxon>Pleurodelinae</taxon>
        <taxon>Pleurodeles</taxon>
    </lineage>
</organism>
<dbReference type="AlphaFoldDB" id="A0AAV7UDN3"/>
<dbReference type="PANTHER" id="PTHR23509:SF32">
    <property type="entry name" value="PHOSPHOLIPASE DDHD1"/>
    <property type="match status" value="1"/>
</dbReference>